<feature type="signal peptide" evidence="1">
    <location>
        <begin position="1"/>
        <end position="25"/>
    </location>
</feature>
<feature type="chain" id="PRO_5020035413" description="Secreted protein" evidence="1">
    <location>
        <begin position="26"/>
        <end position="558"/>
    </location>
</feature>
<proteinExistence type="predicted"/>
<evidence type="ECO:0000313" key="3">
    <source>
        <dbReference type="Proteomes" id="UP000030428"/>
    </source>
</evidence>
<keyword evidence="1" id="KW-0732">Signal</keyword>
<dbReference type="AlphaFoldDB" id="A0A0A6PAW1"/>
<evidence type="ECO:0000256" key="1">
    <source>
        <dbReference type="SAM" id="SignalP"/>
    </source>
</evidence>
<sequence>MKPIMKFAAAAAMAFSIGMLPQANAEIMLKSNGLGDALIFPVYWGVPGVDNYFTVSNRSGEWVQAHLRFRNGTWCGENLDFDVILSPGDVLIFRVADVDGDGYWEIDQSLDPKNFEYTGILGNCGPDTDKGPDNSDTGLPGEPANMCMNQKDLLIPNATAELTEGLLDHARSMGYVEVFAEGVLDNMDHRIMAELIDPDKAGQLAAQGQRKIGNRLGTSLWSWVDASGGFATGRRASDVGNWLSGTAFITVAGSGMGVSYNAEALRNFRTNSHLHRIDNYSRDNAVILHDENSVGQVHGPSPFGDYLYSFKNEDNNFEKGISFNNTWGPTLADGDDYNVPGECRSDSLVPEIDNWDNELITGNRAINSICEVNKAIRSDGQFYTSFYFAGEQYNNSTLSSFYFALFPTKFYIGEDPGFYTQTTFAGYLEKAVKQLLVEAKPIYQEIWDHEENPGIPVETSNECTVSPCISERPPAKRMALGQCLSVFTIDFIKQFNDAAADFKKGKVILGCDEDFGVACNPLNNPFGNASLAPTWPFMGYTFEIGEGSVGQWRNMQQH</sequence>
<dbReference type="EMBL" id="JSZA02000018">
    <property type="protein sequence ID" value="KHD07843.2"/>
    <property type="molecule type" value="Genomic_DNA"/>
</dbReference>
<gene>
    <name evidence="2" type="ORF">PN36_06430</name>
</gene>
<keyword evidence="3" id="KW-1185">Reference proteome</keyword>
<organism evidence="2 3">
    <name type="scientific">Candidatus Thiomargarita nelsonii</name>
    <dbReference type="NCBI Taxonomy" id="1003181"/>
    <lineage>
        <taxon>Bacteria</taxon>
        <taxon>Pseudomonadati</taxon>
        <taxon>Pseudomonadota</taxon>
        <taxon>Gammaproteobacteria</taxon>
        <taxon>Thiotrichales</taxon>
        <taxon>Thiotrichaceae</taxon>
        <taxon>Thiomargarita</taxon>
    </lineage>
</organism>
<name>A0A0A6PAW1_9GAMM</name>
<evidence type="ECO:0008006" key="4">
    <source>
        <dbReference type="Google" id="ProtNLM"/>
    </source>
</evidence>
<reference evidence="2 3" key="1">
    <citation type="journal article" date="2016" name="Front. Microbiol.">
        <title>Single-Cell (Meta-)Genomics of a Dimorphic Candidatus Thiomargarita nelsonii Reveals Genomic Plasticity.</title>
        <authorList>
            <person name="Flood B.E."/>
            <person name="Fliss P."/>
            <person name="Jones D.S."/>
            <person name="Dick G.J."/>
            <person name="Jain S."/>
            <person name="Kaster A.K."/>
            <person name="Winkel M."/>
            <person name="Mussmann M."/>
            <person name="Bailey J."/>
        </authorList>
    </citation>
    <scope>NUCLEOTIDE SEQUENCE [LARGE SCALE GENOMIC DNA]</scope>
    <source>
        <strain evidence="2">Hydrate Ridge</strain>
    </source>
</reference>
<protein>
    <recommendedName>
        <fullName evidence="4">Secreted protein</fullName>
    </recommendedName>
</protein>
<comment type="caution">
    <text evidence="2">The sequence shown here is derived from an EMBL/GenBank/DDBJ whole genome shotgun (WGS) entry which is preliminary data.</text>
</comment>
<accession>A0A0A6PAW1</accession>
<evidence type="ECO:0000313" key="2">
    <source>
        <dbReference type="EMBL" id="KHD07843.2"/>
    </source>
</evidence>
<dbReference type="Proteomes" id="UP000030428">
    <property type="component" value="Unassembled WGS sequence"/>
</dbReference>